<evidence type="ECO:0000313" key="2">
    <source>
        <dbReference type="EMBL" id="KAJ3490117.1"/>
    </source>
</evidence>
<dbReference type="EMBL" id="JANAWD010000033">
    <property type="protein sequence ID" value="KAJ3490117.1"/>
    <property type="molecule type" value="Genomic_DNA"/>
</dbReference>
<dbReference type="Proteomes" id="UP001212997">
    <property type="component" value="Unassembled WGS sequence"/>
</dbReference>
<evidence type="ECO:0000313" key="3">
    <source>
        <dbReference type="Proteomes" id="UP001212997"/>
    </source>
</evidence>
<dbReference type="InterPro" id="IPR046521">
    <property type="entry name" value="DUF6698"/>
</dbReference>
<comment type="caution">
    <text evidence="2">The sequence shown here is derived from an EMBL/GenBank/DDBJ whole genome shotgun (WGS) entry which is preliminary data.</text>
</comment>
<gene>
    <name evidence="2" type="ORF">NLI96_g1663</name>
</gene>
<protein>
    <submittedName>
        <fullName evidence="2">Uncharacterized protein</fullName>
    </submittedName>
</protein>
<feature type="compositionally biased region" description="Low complexity" evidence="1">
    <location>
        <begin position="1"/>
        <end position="15"/>
    </location>
</feature>
<reference evidence="2" key="1">
    <citation type="submission" date="2022-07" db="EMBL/GenBank/DDBJ databases">
        <title>Genome Sequence of Physisporinus lineatus.</title>
        <authorList>
            <person name="Buettner E."/>
        </authorList>
    </citation>
    <scope>NUCLEOTIDE SEQUENCE</scope>
    <source>
        <strain evidence="2">VT162</strain>
    </source>
</reference>
<accession>A0AAD5VC63</accession>
<organism evidence="2 3">
    <name type="scientific">Meripilus lineatus</name>
    <dbReference type="NCBI Taxonomy" id="2056292"/>
    <lineage>
        <taxon>Eukaryota</taxon>
        <taxon>Fungi</taxon>
        <taxon>Dikarya</taxon>
        <taxon>Basidiomycota</taxon>
        <taxon>Agaricomycotina</taxon>
        <taxon>Agaricomycetes</taxon>
        <taxon>Polyporales</taxon>
        <taxon>Meripilaceae</taxon>
        <taxon>Meripilus</taxon>
    </lineage>
</organism>
<dbReference type="Pfam" id="PF20414">
    <property type="entry name" value="DUF6698"/>
    <property type="match status" value="1"/>
</dbReference>
<keyword evidence="3" id="KW-1185">Reference proteome</keyword>
<feature type="region of interest" description="Disordered" evidence="1">
    <location>
        <begin position="1"/>
        <end position="26"/>
    </location>
</feature>
<dbReference type="AlphaFoldDB" id="A0AAD5VC63"/>
<sequence length="339" mass="37176">MTSTDSHSDSLLTPTGRTRGTASHPAVSLGRHFGRTVSAFEAPATIIHQGLIQGASEGTESITSAKSVQLLLYFLIGTTITLVEFREARLRQLYHKLCQLDPNISNQLQSAQKIKEISDALQRGISAARSTDTMSLKSAVIQWLADDIQKSGVPLNLKSKVKRGFFHPVTGRQICPALLEWNDENRESLLAGTAMIYGRPVSPSDWPWHFYDPSIFSRQTPWIGTFRGPLVVNGYAHIFFTPSSAQHDDLDSRGTRSGNAEIHNMTSATGPSIAYVATMWKNESSAVIDWYNAHFFHRTSSMTASDSEPINHHLSIMAAARDAHLAASTRDSEAASAPN</sequence>
<name>A0AAD5VC63_9APHY</name>
<evidence type="ECO:0000256" key="1">
    <source>
        <dbReference type="SAM" id="MobiDB-lite"/>
    </source>
</evidence>
<proteinExistence type="predicted"/>